<gene>
    <name evidence="2" type="ORF">B0H63DRAFT_258160</name>
</gene>
<proteinExistence type="predicted"/>
<keyword evidence="1" id="KW-0472">Membrane</keyword>
<feature type="transmembrane region" description="Helical" evidence="1">
    <location>
        <begin position="95"/>
        <end position="120"/>
    </location>
</feature>
<evidence type="ECO:0000256" key="1">
    <source>
        <dbReference type="SAM" id="Phobius"/>
    </source>
</evidence>
<dbReference type="EMBL" id="JAULSW010000007">
    <property type="protein sequence ID" value="KAK3374865.1"/>
    <property type="molecule type" value="Genomic_DNA"/>
</dbReference>
<keyword evidence="1" id="KW-1133">Transmembrane helix</keyword>
<dbReference type="Proteomes" id="UP001285441">
    <property type="component" value="Unassembled WGS sequence"/>
</dbReference>
<protein>
    <submittedName>
        <fullName evidence="2">Uncharacterized protein</fullName>
    </submittedName>
</protein>
<accession>A0AAE0N964</accession>
<reference evidence="2" key="2">
    <citation type="submission" date="2023-06" db="EMBL/GenBank/DDBJ databases">
        <authorList>
            <consortium name="Lawrence Berkeley National Laboratory"/>
            <person name="Haridas S."/>
            <person name="Hensen N."/>
            <person name="Bonometti L."/>
            <person name="Westerberg I."/>
            <person name="Brannstrom I.O."/>
            <person name="Guillou S."/>
            <person name="Cros-Aarteil S."/>
            <person name="Calhoun S."/>
            <person name="Kuo A."/>
            <person name="Mondo S."/>
            <person name="Pangilinan J."/>
            <person name="Riley R."/>
            <person name="LaButti K."/>
            <person name="Andreopoulos B."/>
            <person name="Lipzen A."/>
            <person name="Chen C."/>
            <person name="Yanf M."/>
            <person name="Daum C."/>
            <person name="Ng V."/>
            <person name="Clum A."/>
            <person name="Steindorff A."/>
            <person name="Ohm R."/>
            <person name="Martin F."/>
            <person name="Silar P."/>
            <person name="Natvig D."/>
            <person name="Lalanne C."/>
            <person name="Gautier V."/>
            <person name="Ament-velasquez S.L."/>
            <person name="Kruys A."/>
            <person name="Hutchinson M.I."/>
            <person name="Powell A.J."/>
            <person name="Barry K."/>
            <person name="Miller A.N."/>
            <person name="Grigoriev I.V."/>
            <person name="Debuchy R."/>
            <person name="Gladieux P."/>
            <person name="Thoren M.H."/>
            <person name="Johannesson H."/>
        </authorList>
    </citation>
    <scope>NUCLEOTIDE SEQUENCE</scope>
    <source>
        <strain evidence="2">CBS 232.78</strain>
    </source>
</reference>
<evidence type="ECO:0000313" key="2">
    <source>
        <dbReference type="EMBL" id="KAK3374865.1"/>
    </source>
</evidence>
<evidence type="ECO:0000313" key="3">
    <source>
        <dbReference type="Proteomes" id="UP001285441"/>
    </source>
</evidence>
<sequence>MNCPHPFGCPPACRMVVIAKVSGDGGDAQSPRVPPFHKRLVVRCLAWRWIPQNDAHGGTASARPGLMTIRRVSTHRAPLRRTDIDKTARMGRMVLLVWASIIRGSCWVVVMVVPLCQWWWSSAFPPRNEYGEACTNVEFRQDAMPSLPTVSF</sequence>
<organism evidence="2 3">
    <name type="scientific">Podospora didyma</name>
    <dbReference type="NCBI Taxonomy" id="330526"/>
    <lineage>
        <taxon>Eukaryota</taxon>
        <taxon>Fungi</taxon>
        <taxon>Dikarya</taxon>
        <taxon>Ascomycota</taxon>
        <taxon>Pezizomycotina</taxon>
        <taxon>Sordariomycetes</taxon>
        <taxon>Sordariomycetidae</taxon>
        <taxon>Sordariales</taxon>
        <taxon>Podosporaceae</taxon>
        <taxon>Podospora</taxon>
    </lineage>
</organism>
<dbReference type="AlphaFoldDB" id="A0AAE0N964"/>
<comment type="caution">
    <text evidence="2">The sequence shown here is derived from an EMBL/GenBank/DDBJ whole genome shotgun (WGS) entry which is preliminary data.</text>
</comment>
<reference evidence="2" key="1">
    <citation type="journal article" date="2023" name="Mol. Phylogenet. Evol.">
        <title>Genome-scale phylogeny and comparative genomics of the fungal order Sordariales.</title>
        <authorList>
            <person name="Hensen N."/>
            <person name="Bonometti L."/>
            <person name="Westerberg I."/>
            <person name="Brannstrom I.O."/>
            <person name="Guillou S."/>
            <person name="Cros-Aarteil S."/>
            <person name="Calhoun S."/>
            <person name="Haridas S."/>
            <person name="Kuo A."/>
            <person name="Mondo S."/>
            <person name="Pangilinan J."/>
            <person name="Riley R."/>
            <person name="LaButti K."/>
            <person name="Andreopoulos B."/>
            <person name="Lipzen A."/>
            <person name="Chen C."/>
            <person name="Yan M."/>
            <person name="Daum C."/>
            <person name="Ng V."/>
            <person name="Clum A."/>
            <person name="Steindorff A."/>
            <person name="Ohm R.A."/>
            <person name="Martin F."/>
            <person name="Silar P."/>
            <person name="Natvig D.O."/>
            <person name="Lalanne C."/>
            <person name="Gautier V."/>
            <person name="Ament-Velasquez S.L."/>
            <person name="Kruys A."/>
            <person name="Hutchinson M.I."/>
            <person name="Powell A.J."/>
            <person name="Barry K."/>
            <person name="Miller A.N."/>
            <person name="Grigoriev I.V."/>
            <person name="Debuchy R."/>
            <person name="Gladieux P."/>
            <person name="Hiltunen Thoren M."/>
            <person name="Johannesson H."/>
        </authorList>
    </citation>
    <scope>NUCLEOTIDE SEQUENCE</scope>
    <source>
        <strain evidence="2">CBS 232.78</strain>
    </source>
</reference>
<keyword evidence="3" id="KW-1185">Reference proteome</keyword>
<keyword evidence="1" id="KW-0812">Transmembrane</keyword>
<name>A0AAE0N964_9PEZI</name>